<gene>
    <name evidence="1" type="ORF">EBB79_05880</name>
</gene>
<proteinExistence type="predicted"/>
<dbReference type="AlphaFoldDB" id="A0A3T0N0D7"/>
<protein>
    <submittedName>
        <fullName evidence="1">DUF3726 domain-containing protein</fullName>
    </submittedName>
</protein>
<keyword evidence="2" id="KW-1185">Reference proteome</keyword>
<evidence type="ECO:0000313" key="2">
    <source>
        <dbReference type="Proteomes" id="UP000283063"/>
    </source>
</evidence>
<dbReference type="InterPro" id="IPR022201">
    <property type="entry name" value="DUF3726"/>
</dbReference>
<dbReference type="KEGG" id="sedi:EBB79_05880"/>
<dbReference type="OrthoDB" id="8420038at2"/>
<evidence type="ECO:0000313" key="1">
    <source>
        <dbReference type="EMBL" id="AZV77465.1"/>
    </source>
</evidence>
<reference evidence="1 2" key="1">
    <citation type="submission" date="2018-10" db="EMBL/GenBank/DDBJ databases">
        <title>Parasedimentitalea marina sp. nov., a psychrophilic bacterium isolated from deep seawater of the New Britain Trench.</title>
        <authorList>
            <person name="Cao J."/>
        </authorList>
    </citation>
    <scope>NUCLEOTIDE SEQUENCE [LARGE SCALE GENOMIC DNA]</scope>
    <source>
        <strain evidence="1 2">W43</strain>
    </source>
</reference>
<name>A0A3T0N0D7_9RHOB</name>
<organism evidence="1 2">
    <name type="scientific">Parasedimentitalea marina</name>
    <dbReference type="NCBI Taxonomy" id="2483033"/>
    <lineage>
        <taxon>Bacteria</taxon>
        <taxon>Pseudomonadati</taxon>
        <taxon>Pseudomonadota</taxon>
        <taxon>Alphaproteobacteria</taxon>
        <taxon>Rhodobacterales</taxon>
        <taxon>Paracoccaceae</taxon>
        <taxon>Parasedimentitalea</taxon>
    </lineage>
</organism>
<dbReference type="RefSeq" id="WP_127748021.1">
    <property type="nucleotide sequence ID" value="NZ_CP033219.1"/>
</dbReference>
<dbReference type="EMBL" id="CP033219">
    <property type="protein sequence ID" value="AZV77465.1"/>
    <property type="molecule type" value="Genomic_DNA"/>
</dbReference>
<sequence>MSYSLNEVEAHSKRAARGAGLDWGLAEEAAKATRWICAQGLDGCRVLANLLDVYQTNPQKLGSPLSLTGEWHGSADLLCPVRTGASLSDSAQRVTADGVEIRDLSSPLIILPFVAAVARRTNTCLQVTWADAIITTDGKTHKQQFATDMAAYVEQVDCMAIAHATALTDGAKSTHRATPSSQVWETLNSLAALTYAPATETSRRLGAGAGQSDND</sequence>
<accession>A0A3T0N0D7</accession>
<dbReference type="Pfam" id="PF12525">
    <property type="entry name" value="DUF3726"/>
    <property type="match status" value="1"/>
</dbReference>
<dbReference type="Proteomes" id="UP000283063">
    <property type="component" value="Chromosome"/>
</dbReference>